<sequence length="400" mass="42665">MGEEGESSKSKNVGGGAGAGAGGSRKGAGRPCKKPKPKKVPQRGLGVAQLEKIRLEEEEKEKKAAAAAAAVAVAGANANGSSKNSPCDLRLQFANFPRCNHPSSPNSLPSSTVSLANSGGGGGSEACWHGGVPPQGRVSGPHLWAHHNFELGHKNLGMDPKLTLASSLPCQSNPLGHPFNWVQRTQQQHHSSSMVSASSGTSSTTVPKSLIEIPSNQTYSGCYVSKRQEERMTGVKRPGSFSLQTPPVTSSNFRPLTFPSPMKASETIPCRRGREFNLDFSNSTIREVPSLAASNSEPNSKKKKKENENIGGDFLRLAPPIPSNFKLNSTSAFQPFHHLANMKNQVPPPSGYNQFNQQQQRGFDSIPPSANAALTGQQSDRFQNRNVVGRSANLDLTLKL</sequence>
<dbReference type="InterPro" id="IPR014855">
    <property type="entry name" value="NOZZLE"/>
</dbReference>
<gene>
    <name evidence="5" type="ORF">DEO72_LG3g1129</name>
</gene>
<name>A0A4D6LE54_VIGUN</name>
<evidence type="ECO:0000256" key="3">
    <source>
        <dbReference type="ARBA" id="ARBA00023163"/>
    </source>
</evidence>
<evidence type="ECO:0000256" key="2">
    <source>
        <dbReference type="ARBA" id="ARBA00023015"/>
    </source>
</evidence>
<dbReference type="Pfam" id="PF08744">
    <property type="entry name" value="NOZZLE"/>
    <property type="match status" value="1"/>
</dbReference>
<evidence type="ECO:0000313" key="5">
    <source>
        <dbReference type="EMBL" id="QCD86605.1"/>
    </source>
</evidence>
<dbReference type="EMBL" id="CP039347">
    <property type="protein sequence ID" value="QCD86605.1"/>
    <property type="molecule type" value="Genomic_DNA"/>
</dbReference>
<keyword evidence="6" id="KW-1185">Reference proteome</keyword>
<dbReference type="InterPro" id="IPR040356">
    <property type="entry name" value="SPEAR"/>
</dbReference>
<evidence type="ECO:0000256" key="4">
    <source>
        <dbReference type="SAM" id="MobiDB-lite"/>
    </source>
</evidence>
<feature type="compositionally biased region" description="Basic residues" evidence="4">
    <location>
        <begin position="27"/>
        <end position="41"/>
    </location>
</feature>
<reference evidence="5 6" key="1">
    <citation type="submission" date="2019-04" db="EMBL/GenBank/DDBJ databases">
        <title>An improved genome assembly and genetic linkage map for asparagus bean, Vigna unguiculata ssp. sesquipedialis.</title>
        <authorList>
            <person name="Xia Q."/>
            <person name="Zhang R."/>
            <person name="Dong Y."/>
        </authorList>
    </citation>
    <scope>NUCLEOTIDE SEQUENCE [LARGE SCALE GENOMIC DNA]</scope>
    <source>
        <tissue evidence="5">Leaf</tissue>
    </source>
</reference>
<dbReference type="PANTHER" id="PTHR33388">
    <property type="entry name" value="OS01G0212500 PROTEIN"/>
    <property type="match status" value="1"/>
</dbReference>
<dbReference type="GO" id="GO:0003700">
    <property type="term" value="F:DNA-binding transcription factor activity"/>
    <property type="evidence" value="ECO:0007669"/>
    <property type="project" value="InterPro"/>
</dbReference>
<feature type="compositionally biased region" description="Polar residues" evidence="4">
    <location>
        <begin position="241"/>
        <end position="254"/>
    </location>
</feature>
<evidence type="ECO:0000256" key="1">
    <source>
        <dbReference type="ARBA" id="ARBA00022491"/>
    </source>
</evidence>
<keyword evidence="3" id="KW-0804">Transcription</keyword>
<dbReference type="AlphaFoldDB" id="A0A4D6LE54"/>
<dbReference type="Proteomes" id="UP000501690">
    <property type="component" value="Linkage Group LG3"/>
</dbReference>
<keyword evidence="1" id="KW-0678">Repressor</keyword>
<dbReference type="Gramene" id="Vigun11g051800.1.v1.2">
    <property type="protein sequence ID" value="Vigun11g051800.1.v1.2"/>
    <property type="gene ID" value="Vigun11g051800.v1.2"/>
</dbReference>
<feature type="region of interest" description="Disordered" evidence="4">
    <location>
        <begin position="1"/>
        <end position="47"/>
    </location>
</feature>
<feature type="region of interest" description="Disordered" evidence="4">
    <location>
        <begin position="233"/>
        <end position="260"/>
    </location>
</feature>
<feature type="region of interest" description="Disordered" evidence="4">
    <location>
        <begin position="289"/>
        <end position="309"/>
    </location>
</feature>
<feature type="compositionally biased region" description="Gly residues" evidence="4">
    <location>
        <begin position="13"/>
        <end position="26"/>
    </location>
</feature>
<keyword evidence="2" id="KW-0805">Transcription regulation</keyword>
<dbReference type="PANTHER" id="PTHR33388:SF1">
    <property type="entry name" value="PROTEIN SPEAR2"/>
    <property type="match status" value="1"/>
</dbReference>
<proteinExistence type="predicted"/>
<dbReference type="OrthoDB" id="1926221at2759"/>
<evidence type="ECO:0000313" key="6">
    <source>
        <dbReference type="Proteomes" id="UP000501690"/>
    </source>
</evidence>
<protein>
    <submittedName>
        <fullName evidence="5">Uncharacterized protein</fullName>
    </submittedName>
</protein>
<organism evidence="5 6">
    <name type="scientific">Vigna unguiculata</name>
    <name type="common">Cowpea</name>
    <dbReference type="NCBI Taxonomy" id="3917"/>
    <lineage>
        <taxon>Eukaryota</taxon>
        <taxon>Viridiplantae</taxon>
        <taxon>Streptophyta</taxon>
        <taxon>Embryophyta</taxon>
        <taxon>Tracheophyta</taxon>
        <taxon>Spermatophyta</taxon>
        <taxon>Magnoliopsida</taxon>
        <taxon>eudicotyledons</taxon>
        <taxon>Gunneridae</taxon>
        <taxon>Pentapetalae</taxon>
        <taxon>rosids</taxon>
        <taxon>fabids</taxon>
        <taxon>Fabales</taxon>
        <taxon>Fabaceae</taxon>
        <taxon>Papilionoideae</taxon>
        <taxon>50 kb inversion clade</taxon>
        <taxon>NPAAA clade</taxon>
        <taxon>indigoferoid/millettioid clade</taxon>
        <taxon>Phaseoleae</taxon>
        <taxon>Vigna</taxon>
    </lineage>
</organism>
<accession>A0A4D6LE54</accession>